<dbReference type="InterPro" id="IPR032839">
    <property type="entry name" value="RAB3GAP_N"/>
</dbReference>
<evidence type="ECO:0000313" key="3">
    <source>
        <dbReference type="Proteomes" id="UP000828390"/>
    </source>
</evidence>
<evidence type="ECO:0000259" key="1">
    <source>
        <dbReference type="Pfam" id="PF14655"/>
    </source>
</evidence>
<protein>
    <recommendedName>
        <fullName evidence="1">Rab3-GAP regulatory subunit N-terminal domain-containing protein</fullName>
    </recommendedName>
</protein>
<keyword evidence="3" id="KW-1185">Reference proteome</keyword>
<sequence>MSAASQLSCLLQGRLLSSSKLKSVIMSAASQLSSSKLKSAIMSAARKASIMSAASQLSSSKLKSAIMSAARSQLSSSKLKSAIMSAARLVASKLKSAIMSAARLAEASKLKSAIMSAARLVASKLKSANMSAARLVASRLKSAIMSAARLVASRLKSAIMSAARLVASKLKSAIMSAARLVASKLKSAFMSAASGWLSFGSKGKSETSGEKQPKIEPATPLPLRFGLPDQRREGLCVSLSPNNTYAVTTDSFGRVILIDIAQGIAIRMWKGYRDATVGWVEVKEEEESHSHVRQCRSAQFLVIYASRRGILEIWLAGNGPRVAAFNVSTNY</sequence>
<reference evidence="2" key="2">
    <citation type="submission" date="2020-11" db="EMBL/GenBank/DDBJ databases">
        <authorList>
            <person name="McCartney M.A."/>
            <person name="Auch B."/>
            <person name="Kono T."/>
            <person name="Mallez S."/>
            <person name="Becker A."/>
            <person name="Gohl D.M."/>
            <person name="Silverstein K.A.T."/>
            <person name="Koren S."/>
            <person name="Bechman K.B."/>
            <person name="Herman A."/>
            <person name="Abrahante J.E."/>
            <person name="Garbe J."/>
        </authorList>
    </citation>
    <scope>NUCLEOTIDE SEQUENCE</scope>
    <source>
        <strain evidence="2">Duluth1</strain>
        <tissue evidence="2">Whole animal</tissue>
    </source>
</reference>
<reference evidence="2" key="1">
    <citation type="journal article" date="2019" name="bioRxiv">
        <title>The Genome of the Zebra Mussel, Dreissena polymorpha: A Resource for Invasive Species Research.</title>
        <authorList>
            <person name="McCartney M.A."/>
            <person name="Auch B."/>
            <person name="Kono T."/>
            <person name="Mallez S."/>
            <person name="Zhang Y."/>
            <person name="Obille A."/>
            <person name="Becker A."/>
            <person name="Abrahante J.E."/>
            <person name="Garbe J."/>
            <person name="Badalamenti J.P."/>
            <person name="Herman A."/>
            <person name="Mangelson H."/>
            <person name="Liachko I."/>
            <person name="Sullivan S."/>
            <person name="Sone E.D."/>
            <person name="Koren S."/>
            <person name="Silverstein K.A.T."/>
            <person name="Beckman K.B."/>
            <person name="Gohl D.M."/>
        </authorList>
    </citation>
    <scope>NUCLEOTIDE SEQUENCE</scope>
    <source>
        <strain evidence="2">Duluth1</strain>
        <tissue evidence="2">Whole animal</tissue>
    </source>
</reference>
<dbReference type="SUPFAM" id="SSF141571">
    <property type="entry name" value="Pentapeptide repeat-like"/>
    <property type="match status" value="1"/>
</dbReference>
<dbReference type="PANTHER" id="PTHR12472">
    <property type="entry name" value="RAB3-GAP REGULATORY DOMAIN"/>
    <property type="match status" value="1"/>
</dbReference>
<proteinExistence type="predicted"/>
<feature type="domain" description="Rab3-GAP regulatory subunit N-terminal" evidence="1">
    <location>
        <begin position="157"/>
        <end position="330"/>
    </location>
</feature>
<name>A0A9D4L422_DREPO</name>
<dbReference type="InterPro" id="IPR026059">
    <property type="entry name" value="Rab3GAP2"/>
</dbReference>
<comment type="caution">
    <text evidence="2">The sequence shown here is derived from an EMBL/GenBank/DDBJ whole genome shotgun (WGS) entry which is preliminary data.</text>
</comment>
<dbReference type="Gene3D" id="2.160.20.80">
    <property type="entry name" value="E3 ubiquitin-protein ligase SopA"/>
    <property type="match status" value="1"/>
</dbReference>
<dbReference type="AlphaFoldDB" id="A0A9D4L422"/>
<dbReference type="PANTHER" id="PTHR12472:SF0">
    <property type="entry name" value="RAB3 GTPASE-ACTIVATING PROTEIN NON-CATALYTIC SUBUNIT"/>
    <property type="match status" value="1"/>
</dbReference>
<gene>
    <name evidence="2" type="ORF">DPMN_093858</name>
</gene>
<accession>A0A9D4L422</accession>
<evidence type="ECO:0000313" key="2">
    <source>
        <dbReference type="EMBL" id="KAH3851378.1"/>
    </source>
</evidence>
<organism evidence="2 3">
    <name type="scientific">Dreissena polymorpha</name>
    <name type="common">Zebra mussel</name>
    <name type="synonym">Mytilus polymorpha</name>
    <dbReference type="NCBI Taxonomy" id="45954"/>
    <lineage>
        <taxon>Eukaryota</taxon>
        <taxon>Metazoa</taxon>
        <taxon>Spiralia</taxon>
        <taxon>Lophotrochozoa</taxon>
        <taxon>Mollusca</taxon>
        <taxon>Bivalvia</taxon>
        <taxon>Autobranchia</taxon>
        <taxon>Heteroconchia</taxon>
        <taxon>Euheterodonta</taxon>
        <taxon>Imparidentia</taxon>
        <taxon>Neoheterodontei</taxon>
        <taxon>Myida</taxon>
        <taxon>Dreissenoidea</taxon>
        <taxon>Dreissenidae</taxon>
        <taxon>Dreissena</taxon>
    </lineage>
</organism>
<dbReference type="Proteomes" id="UP000828390">
    <property type="component" value="Unassembled WGS sequence"/>
</dbReference>
<dbReference type="Pfam" id="PF14655">
    <property type="entry name" value="RAB3GAP2_N"/>
    <property type="match status" value="1"/>
</dbReference>
<dbReference type="EMBL" id="JAIWYP010000003">
    <property type="protein sequence ID" value="KAH3851378.1"/>
    <property type="molecule type" value="Genomic_DNA"/>
</dbReference>